<reference evidence="4 5" key="1">
    <citation type="submission" date="2016-10" db="EMBL/GenBank/DDBJ databases">
        <title>Genome sequence of the basidiomycete white-rot fungus Trametes pubescens.</title>
        <authorList>
            <person name="Makela M.R."/>
            <person name="Granchi Z."/>
            <person name="Peng M."/>
            <person name="De Vries R.P."/>
            <person name="Grigoriev I."/>
            <person name="Riley R."/>
            <person name="Hilden K."/>
        </authorList>
    </citation>
    <scope>NUCLEOTIDE SEQUENCE [LARGE SCALE GENOMIC DNA]</scope>
    <source>
        <strain evidence="4 5">FBCC735</strain>
    </source>
</reference>
<dbReference type="PANTHER" id="PTHR37984:SF5">
    <property type="entry name" value="PROTEIN NYNRIN-LIKE"/>
    <property type="match status" value="1"/>
</dbReference>
<keyword evidence="1" id="KW-0694">RNA-binding</keyword>
<dbReference type="PROSITE" id="PS50994">
    <property type="entry name" value="INTEGRASE"/>
    <property type="match status" value="1"/>
</dbReference>
<dbReference type="GO" id="GO:0003723">
    <property type="term" value="F:RNA binding"/>
    <property type="evidence" value="ECO:0007669"/>
    <property type="project" value="UniProtKB-KW"/>
</dbReference>
<feature type="domain" description="Integrase catalytic" evidence="3">
    <location>
        <begin position="1"/>
        <end position="135"/>
    </location>
</feature>
<accession>A0A1M2W7K1</accession>
<dbReference type="SUPFAM" id="SSF53098">
    <property type="entry name" value="Ribonuclease H-like"/>
    <property type="match status" value="1"/>
</dbReference>
<dbReference type="OrthoDB" id="3219745at2759"/>
<proteinExistence type="predicted"/>
<dbReference type="AlphaFoldDB" id="A0A1M2W7K1"/>
<dbReference type="InterPro" id="IPR001584">
    <property type="entry name" value="Integrase_cat-core"/>
</dbReference>
<dbReference type="PANTHER" id="PTHR37984">
    <property type="entry name" value="PROTEIN CBG26694"/>
    <property type="match status" value="1"/>
</dbReference>
<dbReference type="GO" id="GO:0015074">
    <property type="term" value="P:DNA integration"/>
    <property type="evidence" value="ECO:0007669"/>
    <property type="project" value="InterPro"/>
</dbReference>
<evidence type="ECO:0000256" key="2">
    <source>
        <dbReference type="SAM" id="MobiDB-lite"/>
    </source>
</evidence>
<dbReference type="InterPro" id="IPR012337">
    <property type="entry name" value="RNaseH-like_sf"/>
</dbReference>
<evidence type="ECO:0000256" key="1">
    <source>
        <dbReference type="ARBA" id="ARBA00022884"/>
    </source>
</evidence>
<dbReference type="InterPro" id="IPR036397">
    <property type="entry name" value="RNaseH_sf"/>
</dbReference>
<name>A0A1M2W7K1_TRAPU</name>
<dbReference type="GO" id="GO:0005634">
    <property type="term" value="C:nucleus"/>
    <property type="evidence" value="ECO:0007669"/>
    <property type="project" value="UniProtKB-ARBA"/>
</dbReference>
<protein>
    <recommendedName>
        <fullName evidence="3">Integrase catalytic domain-containing protein</fullName>
    </recommendedName>
</protein>
<dbReference type="Gene3D" id="3.30.420.10">
    <property type="entry name" value="Ribonuclease H-like superfamily/Ribonuclease H"/>
    <property type="match status" value="1"/>
</dbReference>
<organism evidence="4 5">
    <name type="scientific">Trametes pubescens</name>
    <name type="common">White-rot fungus</name>
    <dbReference type="NCBI Taxonomy" id="154538"/>
    <lineage>
        <taxon>Eukaryota</taxon>
        <taxon>Fungi</taxon>
        <taxon>Dikarya</taxon>
        <taxon>Basidiomycota</taxon>
        <taxon>Agaricomycotina</taxon>
        <taxon>Agaricomycetes</taxon>
        <taxon>Polyporales</taxon>
        <taxon>Polyporaceae</taxon>
        <taxon>Trametes</taxon>
    </lineage>
</organism>
<dbReference type="Proteomes" id="UP000184267">
    <property type="component" value="Unassembled WGS sequence"/>
</dbReference>
<dbReference type="EMBL" id="MNAD01000122">
    <property type="protein sequence ID" value="OJT15845.1"/>
    <property type="molecule type" value="Genomic_DNA"/>
</dbReference>
<dbReference type="STRING" id="154538.A0A1M2W7K1"/>
<dbReference type="OMA" id="CETHTSR"/>
<sequence>MVSYAEGQAARRETAKTLGDWLFRDILCRWGAVREIVSDNGTPFVAALGYMEKTYGVKHIHISGYNSRANGVAERPHLDTRQGLFKAAGGDQSKWSQFVNAMLWADRITVRRRMGCSPFFAVTGCQPVLPFDIIEATYLAPPPDAMPTTTDLVGARARFDFQRGALVLMRNTAIETSLNRKMRPRYLGPYVVLSRNRGGAYLLCEIDGAVLDRPVAAFRLLPYLARRSIDLSWLDDPRYLDVSTERIREMEASLDTAVDEPQALDDAPREAPLS</sequence>
<comment type="caution">
    <text evidence="4">The sequence shown here is derived from an EMBL/GenBank/DDBJ whole genome shotgun (WGS) entry which is preliminary data.</text>
</comment>
<keyword evidence="5" id="KW-1185">Reference proteome</keyword>
<evidence type="ECO:0000313" key="4">
    <source>
        <dbReference type="EMBL" id="OJT15845.1"/>
    </source>
</evidence>
<dbReference type="InterPro" id="IPR050951">
    <property type="entry name" value="Retrovirus_Pol_polyprotein"/>
</dbReference>
<feature type="region of interest" description="Disordered" evidence="2">
    <location>
        <begin position="253"/>
        <end position="274"/>
    </location>
</feature>
<gene>
    <name evidence="4" type="ORF">TRAPUB_2950</name>
</gene>
<evidence type="ECO:0000259" key="3">
    <source>
        <dbReference type="PROSITE" id="PS50994"/>
    </source>
</evidence>
<evidence type="ECO:0000313" key="5">
    <source>
        <dbReference type="Proteomes" id="UP000184267"/>
    </source>
</evidence>